<evidence type="ECO:0008006" key="3">
    <source>
        <dbReference type="Google" id="ProtNLM"/>
    </source>
</evidence>
<dbReference type="STRING" id="415747.SAMN03097708_01346"/>
<dbReference type="RefSeq" id="WP_092994303.1">
    <property type="nucleotide sequence ID" value="NZ_FMWD01000003.1"/>
</dbReference>
<gene>
    <name evidence="1" type="ORF">SAMN03097708_01346</name>
</gene>
<dbReference type="OrthoDB" id="8564622at2"/>
<sequence length="105" mass="11962">MYSVQPKTAEEYVRLVEQALIEIDELRACFEFDMEDAGGQLGYLEPLEQGLKELRASMADGSYHFENRDLAFMEIANKYKSQLPFAHLLAVINHTHRNGLAVDEA</sequence>
<dbReference type="Proteomes" id="UP000199648">
    <property type="component" value="Unassembled WGS sequence"/>
</dbReference>
<name>A0A1G5Q3D5_9GAMM</name>
<reference evidence="1 2" key="1">
    <citation type="submission" date="2016-10" db="EMBL/GenBank/DDBJ databases">
        <authorList>
            <person name="de Groot N.N."/>
        </authorList>
    </citation>
    <scope>NUCLEOTIDE SEQUENCE [LARGE SCALE GENOMIC DNA]</scope>
    <source>
        <strain evidence="1 2">HLD2</strain>
    </source>
</reference>
<evidence type="ECO:0000313" key="1">
    <source>
        <dbReference type="EMBL" id="SCZ56374.1"/>
    </source>
</evidence>
<organism evidence="1 2">
    <name type="scientific">Thiohalomonas denitrificans</name>
    <dbReference type="NCBI Taxonomy" id="415747"/>
    <lineage>
        <taxon>Bacteria</taxon>
        <taxon>Pseudomonadati</taxon>
        <taxon>Pseudomonadota</taxon>
        <taxon>Gammaproteobacteria</taxon>
        <taxon>Thiohalomonadales</taxon>
        <taxon>Thiohalomonadaceae</taxon>
        <taxon>Thiohalomonas</taxon>
    </lineage>
</organism>
<evidence type="ECO:0000313" key="2">
    <source>
        <dbReference type="Proteomes" id="UP000199648"/>
    </source>
</evidence>
<dbReference type="EMBL" id="FMWD01000003">
    <property type="protein sequence ID" value="SCZ56374.1"/>
    <property type="molecule type" value="Genomic_DNA"/>
</dbReference>
<dbReference type="AlphaFoldDB" id="A0A1G5Q3D5"/>
<accession>A0A1G5Q3D5</accession>
<protein>
    <recommendedName>
        <fullName evidence="3">General secretion pathway protein GspF</fullName>
    </recommendedName>
</protein>
<proteinExistence type="predicted"/>
<keyword evidence="2" id="KW-1185">Reference proteome</keyword>